<dbReference type="Gene3D" id="1.10.260.40">
    <property type="entry name" value="lambda repressor-like DNA-binding domains"/>
    <property type="match status" value="1"/>
</dbReference>
<gene>
    <name evidence="1" type="ORF">TX73_019950</name>
</gene>
<reference evidence="1 2" key="1">
    <citation type="journal article" date="2004" name="Nat. Biotechnol.">
        <title>Complete genome sequence of the metabolically versatile photosynthetic bacterium Rhodopseudomonas palustris.</title>
        <authorList>
            <person name="Larimer F.W."/>
            <person name="Chain P."/>
            <person name="Hauser L."/>
            <person name="Lamerdin J."/>
            <person name="Malfatti S."/>
            <person name="Do L."/>
            <person name="Land M.L."/>
            <person name="Pelletier D.A."/>
            <person name="Beatty J.T."/>
            <person name="Lang A.S."/>
            <person name="Tabita F.R."/>
            <person name="Gibson J.L."/>
            <person name="Hanson T.E."/>
            <person name="Bobst C."/>
            <person name="Torres J.L."/>
            <person name="Peres C."/>
            <person name="Harrison F.H."/>
            <person name="Gibson J."/>
            <person name="Harwood C.S."/>
        </authorList>
    </citation>
    <scope>NUCLEOTIDE SEQUENCE [LARGE SCALE GENOMIC DNA]</scope>
    <source>
        <strain evidence="2">ATCC BAA-98 / CGA009</strain>
    </source>
</reference>
<dbReference type="AlphaFoldDB" id="A0AAF0BR64"/>
<organism evidence="1 2">
    <name type="scientific">Rhodopseudomonas palustris (strain ATCC BAA-98 / CGA009)</name>
    <dbReference type="NCBI Taxonomy" id="258594"/>
    <lineage>
        <taxon>Bacteria</taxon>
        <taxon>Pseudomonadati</taxon>
        <taxon>Pseudomonadota</taxon>
        <taxon>Alphaproteobacteria</taxon>
        <taxon>Hyphomicrobiales</taxon>
        <taxon>Nitrobacteraceae</taxon>
        <taxon>Rhodopseudomonas</taxon>
    </lineage>
</organism>
<dbReference type="EMBL" id="CP116810">
    <property type="protein sequence ID" value="WCL94031.1"/>
    <property type="molecule type" value="Genomic_DNA"/>
</dbReference>
<dbReference type="InterPro" id="IPR026365">
    <property type="entry name" value="BcepMu_gp16"/>
</dbReference>
<sequence length="82" mass="9025">MDTFGYSEVAIMTPRKIKARFEAEGVSLAEWARARGYNYRTVVAVLNGRLSGKRGVSHKIAVELGLKAEPETLQFRAVVDAA</sequence>
<protein>
    <submittedName>
        <fullName evidence="1">DNA-binding protein</fullName>
    </submittedName>
</protein>
<dbReference type="GeneID" id="66894962"/>
<dbReference type="RefSeq" id="WP_234803335.1">
    <property type="nucleotide sequence ID" value="NZ_CP116810.1"/>
</dbReference>
<evidence type="ECO:0000313" key="2">
    <source>
        <dbReference type="Proteomes" id="UP000001426"/>
    </source>
</evidence>
<dbReference type="InterPro" id="IPR010982">
    <property type="entry name" value="Lambda_DNA-bd_dom_sf"/>
</dbReference>
<accession>A0AAF0BR64</accession>
<proteinExistence type="predicted"/>
<dbReference type="NCBIfam" id="TIGR04111">
    <property type="entry name" value="BcepMu_gp16"/>
    <property type="match status" value="1"/>
</dbReference>
<dbReference type="GO" id="GO:0003677">
    <property type="term" value="F:DNA binding"/>
    <property type="evidence" value="ECO:0007669"/>
    <property type="project" value="UniProtKB-KW"/>
</dbReference>
<evidence type="ECO:0000313" key="1">
    <source>
        <dbReference type="EMBL" id="WCL94031.1"/>
    </source>
</evidence>
<keyword evidence="1" id="KW-0238">DNA-binding</keyword>
<keyword evidence="2" id="KW-1185">Reference proteome</keyword>
<dbReference type="Proteomes" id="UP000001426">
    <property type="component" value="Chromosome"/>
</dbReference>
<dbReference type="KEGG" id="rpa:TX73_019950"/>
<name>A0AAF0BR64_RHOPA</name>